<feature type="non-terminal residue" evidence="1">
    <location>
        <position position="1"/>
    </location>
</feature>
<keyword evidence="2" id="KW-1185">Reference proteome</keyword>
<reference evidence="1 2" key="1">
    <citation type="journal article" date="2018" name="Front. Plant Sci.">
        <title>Red Clover (Trifolium pratense) and Zigzag Clover (T. medium) - A Picture of Genomic Similarities and Differences.</title>
        <authorList>
            <person name="Dluhosova J."/>
            <person name="Istvanek J."/>
            <person name="Nedelnik J."/>
            <person name="Repkova J."/>
        </authorList>
    </citation>
    <scope>NUCLEOTIDE SEQUENCE [LARGE SCALE GENOMIC DNA]</scope>
    <source>
        <strain evidence="2">cv. 10/8</strain>
        <tissue evidence="1">Leaf</tissue>
    </source>
</reference>
<proteinExistence type="predicted"/>
<comment type="caution">
    <text evidence="1">The sequence shown here is derived from an EMBL/GenBank/DDBJ whole genome shotgun (WGS) entry which is preliminary data.</text>
</comment>
<sequence>CPLLVQKRRQMTLQLLGSRHLQQLELEFLFGNLRPLLTFERHKVRNLDPKEEGVFAEEGENLKDERW</sequence>
<dbReference type="EMBL" id="LXQA010115147">
    <property type="protein sequence ID" value="MCI19513.1"/>
    <property type="molecule type" value="Genomic_DNA"/>
</dbReference>
<name>A0A392Q540_9FABA</name>
<protein>
    <submittedName>
        <fullName evidence="1">Uncharacterized protein</fullName>
    </submittedName>
</protein>
<dbReference type="AlphaFoldDB" id="A0A392Q540"/>
<dbReference type="Proteomes" id="UP000265520">
    <property type="component" value="Unassembled WGS sequence"/>
</dbReference>
<evidence type="ECO:0000313" key="2">
    <source>
        <dbReference type="Proteomes" id="UP000265520"/>
    </source>
</evidence>
<organism evidence="1 2">
    <name type="scientific">Trifolium medium</name>
    <dbReference type="NCBI Taxonomy" id="97028"/>
    <lineage>
        <taxon>Eukaryota</taxon>
        <taxon>Viridiplantae</taxon>
        <taxon>Streptophyta</taxon>
        <taxon>Embryophyta</taxon>
        <taxon>Tracheophyta</taxon>
        <taxon>Spermatophyta</taxon>
        <taxon>Magnoliopsida</taxon>
        <taxon>eudicotyledons</taxon>
        <taxon>Gunneridae</taxon>
        <taxon>Pentapetalae</taxon>
        <taxon>rosids</taxon>
        <taxon>fabids</taxon>
        <taxon>Fabales</taxon>
        <taxon>Fabaceae</taxon>
        <taxon>Papilionoideae</taxon>
        <taxon>50 kb inversion clade</taxon>
        <taxon>NPAAA clade</taxon>
        <taxon>Hologalegina</taxon>
        <taxon>IRL clade</taxon>
        <taxon>Trifolieae</taxon>
        <taxon>Trifolium</taxon>
    </lineage>
</organism>
<evidence type="ECO:0000313" key="1">
    <source>
        <dbReference type="EMBL" id="MCI19513.1"/>
    </source>
</evidence>
<accession>A0A392Q540</accession>